<comment type="catalytic activity">
    <reaction evidence="1">
        <text>2 a mycocerosyl-[mycocerosic acid synthase] + a phthiocerol = a dimycocerosyl phthiocerol + 2 holo-[mycocerosic acid synthase].</text>
        <dbReference type="EC" id="2.3.1.282"/>
    </reaction>
</comment>
<evidence type="ECO:0000256" key="5">
    <source>
        <dbReference type="ARBA" id="ARBA00012866"/>
    </source>
</evidence>
<evidence type="ECO:0000256" key="6">
    <source>
        <dbReference type="ARBA" id="ARBA00013449"/>
    </source>
</evidence>
<dbReference type="InterPro" id="IPR052058">
    <property type="entry name" value="Alcohol_O-acetyltransferase"/>
</dbReference>
<keyword evidence="8" id="KW-0012">Acyltransferase</keyword>
<dbReference type="Gene3D" id="3.30.559.30">
    <property type="entry name" value="Nonribosomal peptide synthetase, condensation domain"/>
    <property type="match status" value="1"/>
</dbReference>
<sequence length="345" mass="37296">MDAHYQMRLSIPLRHASGGTADLADVVQYELRTPFDAKRPPLLRAVVLENSNRTHLVLCAHHAIADGISLNYWMRDLLLAVTGHEIEDRTPCAALETMVARKLHMNELPAPALRSPIRPPIAYRGRFSEEPSLQFLSLDASESANPLRRARAHGTTVHGAISAALSGVLKRRLSPSVGGPLRIFTPVDIRRRVLDGSEQFCLFVAGAVVEDDPATESGWEKARHFSAVLAPVKTADHVVASVGALNTAMNPVVTVGEAASLFASILGAEIVLSNLGALDLLTDYGVLKLTAIYGPFVSLGFEQEQCIGISHVAGRIHLTYTSFDPRPAILQELRIALARMGEAEG</sequence>
<evidence type="ECO:0000313" key="14">
    <source>
        <dbReference type="EMBL" id="MBB4440725.1"/>
    </source>
</evidence>
<evidence type="ECO:0000256" key="11">
    <source>
        <dbReference type="ARBA" id="ARBA00033407"/>
    </source>
</evidence>
<dbReference type="InterPro" id="IPR023213">
    <property type="entry name" value="CAT-like_dom_sf"/>
</dbReference>
<dbReference type="Pfam" id="PF16911">
    <property type="entry name" value="PapA_C"/>
    <property type="match status" value="1"/>
</dbReference>
<evidence type="ECO:0000256" key="10">
    <source>
        <dbReference type="ARBA" id="ARBA00032317"/>
    </source>
</evidence>
<evidence type="ECO:0000256" key="8">
    <source>
        <dbReference type="ARBA" id="ARBA00023315"/>
    </source>
</evidence>
<evidence type="ECO:0000256" key="3">
    <source>
        <dbReference type="ARBA" id="ARBA00001907"/>
    </source>
</evidence>
<comment type="catalytic activity">
    <reaction evidence="2">
        <text>2 a mycocerosyl-[mycocerosic acid synthase] + a phenolphthiocerol = a dimycocerosyl phenolphthiocerol + 2 holo-[mycocerosic acid synthase].</text>
        <dbReference type="EC" id="2.3.1.282"/>
    </reaction>
</comment>
<dbReference type="RefSeq" id="WP_184500355.1">
    <property type="nucleotide sequence ID" value="NZ_JACIHI010000009.1"/>
</dbReference>
<evidence type="ECO:0000313" key="15">
    <source>
        <dbReference type="Proteomes" id="UP000533724"/>
    </source>
</evidence>
<dbReference type="PANTHER" id="PTHR28037:SF1">
    <property type="entry name" value="ALCOHOL O-ACETYLTRANSFERASE 1-RELATED"/>
    <property type="match status" value="1"/>
</dbReference>
<evidence type="ECO:0000256" key="4">
    <source>
        <dbReference type="ARBA" id="ARBA00006558"/>
    </source>
</evidence>
<name>A0A7W6UMA1_9HYPH</name>
<evidence type="ECO:0000256" key="2">
    <source>
        <dbReference type="ARBA" id="ARBA00000625"/>
    </source>
</evidence>
<comment type="similarity">
    <text evidence="4">Belongs to the acyltransferase PapA5 family.</text>
</comment>
<feature type="domain" description="Phthiocerol/phthiodiolone dimycocerosyl transferase C-terminal" evidence="13">
    <location>
        <begin position="131"/>
        <end position="193"/>
    </location>
</feature>
<evidence type="ECO:0000256" key="9">
    <source>
        <dbReference type="ARBA" id="ARBA00030465"/>
    </source>
</evidence>
<comment type="catalytic activity">
    <reaction evidence="3">
        <text>2 a mycocerosyl-[mycocerosic acid synthase] + a phthiodiolone = a dimycocerosyl phthiodiolone + 2 holo-[mycocerosic acid synthase].</text>
        <dbReference type="EC" id="2.3.1.282"/>
    </reaction>
</comment>
<comment type="caution">
    <text evidence="14">The sequence shown here is derived from an EMBL/GenBank/DDBJ whole genome shotgun (WGS) entry which is preliminary data.</text>
</comment>
<proteinExistence type="inferred from homology"/>
<dbReference type="EC" id="2.3.1.282" evidence="5"/>
<keyword evidence="7" id="KW-0808">Transferase</keyword>
<organism evidence="14 15">
    <name type="scientific">Rhizobium esperanzae</name>
    <dbReference type="NCBI Taxonomy" id="1967781"/>
    <lineage>
        <taxon>Bacteria</taxon>
        <taxon>Pseudomonadati</taxon>
        <taxon>Pseudomonadota</taxon>
        <taxon>Alphaproteobacteria</taxon>
        <taxon>Hyphomicrobiales</taxon>
        <taxon>Rhizobiaceae</taxon>
        <taxon>Rhizobium/Agrobacterium group</taxon>
        <taxon>Rhizobium</taxon>
    </lineage>
</organism>
<accession>A0A7W6UMA1</accession>
<evidence type="ECO:0000256" key="1">
    <source>
        <dbReference type="ARBA" id="ARBA00000026"/>
    </source>
</evidence>
<dbReference type="InterPro" id="IPR001242">
    <property type="entry name" value="Condensation_dom"/>
</dbReference>
<dbReference type="AlphaFoldDB" id="A0A7W6UMA1"/>
<protein>
    <recommendedName>
        <fullName evidence="6">Phthiocerol/phthiodiolone dimycocerosyl transferase</fullName>
        <ecNumber evidence="5">2.3.1.282</ecNumber>
    </recommendedName>
    <alternativeName>
        <fullName evidence="11">Acyltransferase PapA5</fullName>
    </alternativeName>
    <alternativeName>
        <fullName evidence="9">Phthiocerol/phthiodiolone O-acyltransferase</fullName>
    </alternativeName>
    <alternativeName>
        <fullName evidence="10">Polyketide synthase-associated protein A5</fullName>
    </alternativeName>
</protein>
<dbReference type="PANTHER" id="PTHR28037">
    <property type="entry name" value="ALCOHOL O-ACETYLTRANSFERASE 1-RELATED"/>
    <property type="match status" value="1"/>
</dbReference>
<evidence type="ECO:0000259" key="12">
    <source>
        <dbReference type="Pfam" id="PF00668"/>
    </source>
</evidence>
<dbReference type="Proteomes" id="UP000533724">
    <property type="component" value="Unassembled WGS sequence"/>
</dbReference>
<dbReference type="Gene3D" id="3.30.559.10">
    <property type="entry name" value="Chloramphenicol acetyltransferase-like domain"/>
    <property type="match status" value="1"/>
</dbReference>
<evidence type="ECO:0000256" key="7">
    <source>
        <dbReference type="ARBA" id="ARBA00022679"/>
    </source>
</evidence>
<dbReference type="GO" id="GO:0016746">
    <property type="term" value="F:acyltransferase activity"/>
    <property type="evidence" value="ECO:0007669"/>
    <property type="project" value="UniProtKB-KW"/>
</dbReference>
<dbReference type="SUPFAM" id="SSF52777">
    <property type="entry name" value="CoA-dependent acyltransferases"/>
    <property type="match status" value="2"/>
</dbReference>
<dbReference type="EMBL" id="JACIHI010000009">
    <property type="protein sequence ID" value="MBB4440725.1"/>
    <property type="molecule type" value="Genomic_DNA"/>
</dbReference>
<dbReference type="InterPro" id="IPR031641">
    <property type="entry name" value="PapA_C"/>
</dbReference>
<feature type="domain" description="Condensation" evidence="12">
    <location>
        <begin position="22"/>
        <end position="78"/>
    </location>
</feature>
<dbReference type="Pfam" id="PF00668">
    <property type="entry name" value="Condensation"/>
    <property type="match status" value="1"/>
</dbReference>
<gene>
    <name evidence="14" type="ORF">GGE15_004002</name>
</gene>
<evidence type="ECO:0000259" key="13">
    <source>
        <dbReference type="Pfam" id="PF16911"/>
    </source>
</evidence>
<reference evidence="14 15" key="1">
    <citation type="submission" date="2020-08" db="EMBL/GenBank/DDBJ databases">
        <title>Genomic Encyclopedia of Type Strains, Phase IV (KMG-V): Genome sequencing to study the core and pangenomes of soil and plant-associated prokaryotes.</title>
        <authorList>
            <person name="Whitman W."/>
        </authorList>
    </citation>
    <scope>NUCLEOTIDE SEQUENCE [LARGE SCALE GENOMIC DNA]</scope>
    <source>
        <strain evidence="14 15">SEMIA 414</strain>
    </source>
</reference>